<feature type="region of interest" description="Disordered" evidence="1">
    <location>
        <begin position="34"/>
        <end position="82"/>
    </location>
</feature>
<dbReference type="EMBL" id="MABQ02000013">
    <property type="protein sequence ID" value="PCD21326.1"/>
    <property type="molecule type" value="Genomic_DNA"/>
</dbReference>
<dbReference type="Proteomes" id="UP000219602">
    <property type="component" value="Unassembled WGS sequence"/>
</dbReference>
<accession>A0A2H3FRC0</accession>
<sequence>MEFRSPDEGEEPISDERWAAYFSLDYEGRCPKCDSKAGRSKVGLSEAKLRSNAQLRSKHARRKHKVSKRSITKKEDNSNDPLVPCDYHPADHQCRMSNLWRCRKKAFEKYIIRGKEHLDKARERLKEKIKGSKQHTRIHENSECMSKCMRMLELGEPITKREYMKGNWEKGSNKFVICSRKEAREILQKTGPPRLPILILPIPNDKVGSRERRGYCRELISRIKAGLPLHVFDYSKDAHNHNPELMPAEQTMQQYERGKGPVLNILNIPMDLEEEDWMGEIDGFNLVPKICKEAEKRGLDLSSLLAAIRVNLVATPDAVSLRHIDKHAFITRIKLWSGYKFWNLACNRSKRVLEEVIESGEYSGKEFTIFLEAGCELIQPSGVLHSVLSHEENAIASCFMYWHPSMTQDILDQTLLEIRNSDITNDSHVSCFVQAIEIVLDFWEGGEPGFPDIKEKPKAEETFEVSYHARSVFKTYIQPDDYG</sequence>
<protein>
    <recommendedName>
        <fullName evidence="4">JmjC domain-containing protein</fullName>
    </recommendedName>
</protein>
<dbReference type="AlphaFoldDB" id="A0A2H3FRC0"/>
<dbReference type="STRING" id="327505.A0A2H3FRC0"/>
<evidence type="ECO:0000313" key="2">
    <source>
        <dbReference type="EMBL" id="PCD21326.1"/>
    </source>
</evidence>
<evidence type="ECO:0000256" key="1">
    <source>
        <dbReference type="SAM" id="MobiDB-lite"/>
    </source>
</evidence>
<reference evidence="2 3" key="1">
    <citation type="journal article" date="2016" name="Environ. Microbiol.">
        <title>Effector profiles distinguish formae speciales of Fusarium oxysporum.</title>
        <authorList>
            <person name="van Dam P."/>
            <person name="Fokkens L."/>
            <person name="Schmidt S.M."/>
            <person name="Linmans J.H."/>
            <person name="Kistler H.C."/>
            <person name="Ma L.J."/>
            <person name="Rep M."/>
        </authorList>
    </citation>
    <scope>NUCLEOTIDE SEQUENCE [LARGE SCALE GENOMIC DNA]</scope>
    <source>
        <strain evidence="2 3">Forc016</strain>
    </source>
</reference>
<comment type="caution">
    <text evidence="2">The sequence shown here is derived from an EMBL/GenBank/DDBJ whole genome shotgun (WGS) entry which is preliminary data.</text>
</comment>
<name>A0A2H3FRC0_FUSOX</name>
<organism evidence="2 3">
    <name type="scientific">Fusarium oxysporum f. sp. radicis-cucumerinum</name>
    <dbReference type="NCBI Taxonomy" id="327505"/>
    <lineage>
        <taxon>Eukaryota</taxon>
        <taxon>Fungi</taxon>
        <taxon>Dikarya</taxon>
        <taxon>Ascomycota</taxon>
        <taxon>Pezizomycotina</taxon>
        <taxon>Sordariomycetes</taxon>
        <taxon>Hypocreomycetidae</taxon>
        <taxon>Hypocreales</taxon>
        <taxon>Nectriaceae</taxon>
        <taxon>Fusarium</taxon>
        <taxon>Fusarium oxysporum species complex</taxon>
    </lineage>
</organism>
<evidence type="ECO:0008006" key="4">
    <source>
        <dbReference type="Google" id="ProtNLM"/>
    </source>
</evidence>
<gene>
    <name evidence="2" type="ORF">AU210_016292</name>
</gene>
<feature type="compositionally biased region" description="Basic residues" evidence="1">
    <location>
        <begin position="56"/>
        <end position="71"/>
    </location>
</feature>
<evidence type="ECO:0000313" key="3">
    <source>
        <dbReference type="Proteomes" id="UP000219602"/>
    </source>
</evidence>
<reference evidence="2 3" key="2">
    <citation type="journal article" date="2017" name="Sci. Rep.">
        <title>A mobile pathogenicity chromosome in Fusarium oxysporum for infection of multiple cucurbit species.</title>
        <authorList>
            <person name="van Dam P."/>
            <person name="Fokkens L."/>
            <person name="Ayukawa Y."/>
            <person name="van der Gragt M."/>
            <person name="Ter Horst A."/>
            <person name="Brankovics B."/>
            <person name="Houterman P.M."/>
            <person name="Arie T."/>
            <person name="Rep M."/>
        </authorList>
    </citation>
    <scope>NUCLEOTIDE SEQUENCE [LARGE SCALE GENOMIC DNA]</scope>
    <source>
        <strain evidence="2 3">Forc016</strain>
    </source>
</reference>
<proteinExistence type="predicted"/>